<dbReference type="KEGG" id="dnv:108653309"/>
<dbReference type="PRINTS" id="PR00259">
    <property type="entry name" value="TMFOUR"/>
</dbReference>
<feature type="transmembrane region" description="Helical" evidence="7">
    <location>
        <begin position="194"/>
        <end position="219"/>
    </location>
</feature>
<evidence type="ECO:0000256" key="4">
    <source>
        <dbReference type="ARBA" id="ARBA00022989"/>
    </source>
</evidence>
<evidence type="ECO:0000313" key="9">
    <source>
        <dbReference type="Proteomes" id="UP000295192"/>
    </source>
</evidence>
<protein>
    <recommendedName>
        <fullName evidence="7">Tetraspanin</fullName>
    </recommendedName>
</protein>
<keyword evidence="6" id="KW-1015">Disulfide bond</keyword>
<dbReference type="CDD" id="cd03127">
    <property type="entry name" value="tetraspanin_LEL"/>
    <property type="match status" value="1"/>
</dbReference>
<dbReference type="PIRSF" id="PIRSF002419">
    <property type="entry name" value="Tetraspanin"/>
    <property type="match status" value="1"/>
</dbReference>
<comment type="similarity">
    <text evidence="2 7">Belongs to the tetraspanin (TM4SF) family.</text>
</comment>
<keyword evidence="9" id="KW-1185">Reference proteome</keyword>
<feature type="transmembrane region" description="Helical" evidence="7">
    <location>
        <begin position="84"/>
        <end position="105"/>
    </location>
</feature>
<dbReference type="PANTHER" id="PTHR19282">
    <property type="entry name" value="TETRASPANIN"/>
    <property type="match status" value="1"/>
</dbReference>
<sequence>MNCLSQMVKYLLYLLNVVFVAAGILLIVVGSIMLDSMGTFNSFSDTFNARTIPICIIVVGCIIFVVAFFGCCGTIRENPCCTTIYAVCMFILFALQLALSIWLFVESSSFADRISELVNKAWLENDDANGYPMDALQLSFNCCGRTSYKDYVSDVPASCCGYTDRSKSCSAAIYESRPGCYQKFNDFWTTNADIISWSSLFISLFELGVFIFACCLASAMKKR</sequence>
<reference evidence="8 9" key="1">
    <citation type="journal article" date="2019" name="J. Hered.">
        <title>An Improved Genome Assembly for Drosophila navojoa, the Basal Species in the mojavensis Cluster.</title>
        <authorList>
            <person name="Vanderlinde T."/>
            <person name="Dupim E.G."/>
            <person name="Nazario-Yepiz N.O."/>
            <person name="Carvalho A.B."/>
        </authorList>
    </citation>
    <scope>NUCLEOTIDE SEQUENCE [LARGE SCALE GENOMIC DNA]</scope>
    <source>
        <strain evidence="8">Navoj_Jal97</strain>
        <tissue evidence="8">Whole organism</tissue>
    </source>
</reference>
<evidence type="ECO:0000313" key="8">
    <source>
        <dbReference type="EMBL" id="TDG51686.1"/>
    </source>
</evidence>
<keyword evidence="4 7" id="KW-1133">Transmembrane helix</keyword>
<dbReference type="EMBL" id="LSRL02000007">
    <property type="protein sequence ID" value="TDG51686.1"/>
    <property type="molecule type" value="Genomic_DNA"/>
</dbReference>
<dbReference type="SUPFAM" id="SSF48652">
    <property type="entry name" value="Tetraspanin"/>
    <property type="match status" value="1"/>
</dbReference>
<dbReference type="InterPro" id="IPR000301">
    <property type="entry name" value="Tetraspanin_animals"/>
</dbReference>
<dbReference type="Proteomes" id="UP000295192">
    <property type="component" value="Unassembled WGS sequence"/>
</dbReference>
<comment type="subcellular location">
    <subcellularLocation>
        <location evidence="1 7">Membrane</location>
        <topology evidence="1 7">Multi-pass membrane protein</topology>
    </subcellularLocation>
</comment>
<evidence type="ECO:0000256" key="3">
    <source>
        <dbReference type="ARBA" id="ARBA00022692"/>
    </source>
</evidence>
<dbReference type="InterPro" id="IPR018499">
    <property type="entry name" value="Tetraspanin/Peripherin"/>
</dbReference>
<evidence type="ECO:0000256" key="5">
    <source>
        <dbReference type="ARBA" id="ARBA00023136"/>
    </source>
</evidence>
<evidence type="ECO:0000256" key="1">
    <source>
        <dbReference type="ARBA" id="ARBA00004141"/>
    </source>
</evidence>
<evidence type="ECO:0000256" key="6">
    <source>
        <dbReference type="PIRSR" id="PIRSR002419-1"/>
    </source>
</evidence>
<dbReference type="PANTHER" id="PTHR19282:SF521">
    <property type="entry name" value="IP01817P-RELATED"/>
    <property type="match status" value="1"/>
</dbReference>
<name>A0A484BS83_DRONA</name>
<feature type="transmembrane region" description="Helical" evidence="7">
    <location>
        <begin position="51"/>
        <end position="72"/>
    </location>
</feature>
<gene>
    <name evidence="8" type="ORF">AWZ03_001746</name>
</gene>
<evidence type="ECO:0000256" key="2">
    <source>
        <dbReference type="ARBA" id="ARBA00006840"/>
    </source>
</evidence>
<feature type="disulfide bond" evidence="6">
    <location>
        <begin position="142"/>
        <end position="180"/>
    </location>
</feature>
<accession>A0A484BS83</accession>
<organism evidence="8 9">
    <name type="scientific">Drosophila navojoa</name>
    <name type="common">Fruit fly</name>
    <dbReference type="NCBI Taxonomy" id="7232"/>
    <lineage>
        <taxon>Eukaryota</taxon>
        <taxon>Metazoa</taxon>
        <taxon>Ecdysozoa</taxon>
        <taxon>Arthropoda</taxon>
        <taxon>Hexapoda</taxon>
        <taxon>Insecta</taxon>
        <taxon>Pterygota</taxon>
        <taxon>Neoptera</taxon>
        <taxon>Endopterygota</taxon>
        <taxon>Diptera</taxon>
        <taxon>Brachycera</taxon>
        <taxon>Muscomorpha</taxon>
        <taxon>Ephydroidea</taxon>
        <taxon>Drosophilidae</taxon>
        <taxon>Drosophila</taxon>
    </lineage>
</organism>
<evidence type="ECO:0000256" key="7">
    <source>
        <dbReference type="RuleBase" id="RU361218"/>
    </source>
</evidence>
<feature type="transmembrane region" description="Helical" evidence="7">
    <location>
        <begin position="12"/>
        <end position="31"/>
    </location>
</feature>
<comment type="caution">
    <text evidence="8">The sequence shown here is derived from an EMBL/GenBank/DDBJ whole genome shotgun (WGS) entry which is preliminary data.</text>
</comment>
<dbReference type="InterPro" id="IPR008952">
    <property type="entry name" value="Tetraspanin_EC2_sf"/>
</dbReference>
<proteinExistence type="inferred from homology"/>
<feature type="disulfide bond" evidence="6">
    <location>
        <begin position="143"/>
        <end position="159"/>
    </location>
</feature>
<keyword evidence="5 7" id="KW-0472">Membrane</keyword>
<keyword evidence="3 7" id="KW-0812">Transmembrane</keyword>
<dbReference type="GO" id="GO:0005886">
    <property type="term" value="C:plasma membrane"/>
    <property type="evidence" value="ECO:0007669"/>
    <property type="project" value="TreeGrafter"/>
</dbReference>
<dbReference type="OMA" id="CEAAIYT"/>
<dbReference type="OrthoDB" id="71600at2759"/>
<dbReference type="Gene3D" id="1.10.1450.10">
    <property type="entry name" value="Tetraspanin"/>
    <property type="match status" value="1"/>
</dbReference>
<dbReference type="AlphaFoldDB" id="A0A484BS83"/>
<dbReference type="Pfam" id="PF00335">
    <property type="entry name" value="Tetraspanin"/>
    <property type="match status" value="1"/>
</dbReference>